<feature type="transmembrane region" description="Helical" evidence="2">
    <location>
        <begin position="145"/>
        <end position="167"/>
    </location>
</feature>
<gene>
    <name evidence="4" type="ORF">B5F24_05480</name>
    <name evidence="3" type="ORF">B5F97_04860</name>
    <name evidence="6" type="ORF">DWW09_06250</name>
    <name evidence="5" type="ORF">DWX38_08525</name>
</gene>
<evidence type="ECO:0000313" key="4">
    <source>
        <dbReference type="EMBL" id="OUP35417.1"/>
    </source>
</evidence>
<comment type="catalytic activity">
    <reaction evidence="2">
        <text>a quinone + NADH + 5 H(+)(in) = a quinol + NAD(+) + 4 H(+)(out)</text>
        <dbReference type="Rhea" id="RHEA:57888"/>
        <dbReference type="ChEBI" id="CHEBI:15378"/>
        <dbReference type="ChEBI" id="CHEBI:24646"/>
        <dbReference type="ChEBI" id="CHEBI:57540"/>
        <dbReference type="ChEBI" id="CHEBI:57945"/>
        <dbReference type="ChEBI" id="CHEBI:132124"/>
    </reaction>
</comment>
<accession>A0A1Y3YW76</accession>
<evidence type="ECO:0000313" key="10">
    <source>
        <dbReference type="Proteomes" id="UP000285159"/>
    </source>
</evidence>
<proteinExistence type="inferred from homology"/>
<feature type="transmembrane region" description="Helical" evidence="2">
    <location>
        <begin position="61"/>
        <end position="81"/>
    </location>
</feature>
<reference evidence="3" key="2">
    <citation type="journal article" date="2018" name="BMC Genomics">
        <title>Whole genome sequencing and function prediction of 133 gut anaerobes isolated from chicken caecum in pure cultures.</title>
        <authorList>
            <person name="Medvecky M."/>
            <person name="Cejkova D."/>
            <person name="Polansky O."/>
            <person name="Karasova D."/>
            <person name="Kubasova T."/>
            <person name="Cizek A."/>
            <person name="Rychlik I."/>
        </authorList>
    </citation>
    <scope>NUCLEOTIDE SEQUENCE</scope>
    <source>
        <strain evidence="4">An189</strain>
        <strain evidence="3">An43</strain>
    </source>
</reference>
<sequence length="170" mass="18533">MEFNLETIVFYFLAAFITVFSILTVTTKRMVRSATYLLFVLFGTAGIYFLLGYTFLGSVQIMVYAGGIVVLYVFSILLTSGEGDMAGKLKRSKFLAGLGTTVAGAVIVLFITLKHKFIATTDVAPLEVNIKTIGHHMLSGDKYGYLLPFEAVSILLLACIVGGLLIARKR</sequence>
<feature type="transmembrane region" description="Helical" evidence="2">
    <location>
        <begin position="6"/>
        <end position="24"/>
    </location>
</feature>
<keyword evidence="2" id="KW-1003">Cell membrane</keyword>
<dbReference type="Proteomes" id="UP000195386">
    <property type="component" value="Unassembled WGS sequence"/>
</dbReference>
<reference evidence="7 8" key="1">
    <citation type="submission" date="2017-04" db="EMBL/GenBank/DDBJ databases">
        <title>Function of individual gut microbiota members based on whole genome sequencing of pure cultures obtained from chicken caecum.</title>
        <authorList>
            <person name="Medvecky M."/>
            <person name="Cejkova D."/>
            <person name="Polansky O."/>
            <person name="Karasova D."/>
            <person name="Kubasova T."/>
            <person name="Cizek A."/>
            <person name="Rychlik I."/>
        </authorList>
    </citation>
    <scope>NUCLEOTIDE SEQUENCE [LARGE SCALE GENOMIC DNA]</scope>
    <source>
        <strain evidence="8">An189</strain>
        <strain evidence="7">An43</strain>
    </source>
</reference>
<keyword evidence="2" id="KW-0812">Transmembrane</keyword>
<dbReference type="InterPro" id="IPR001457">
    <property type="entry name" value="NADH_UbQ/plastoQ_OxRdtase_su6"/>
</dbReference>
<dbReference type="GeneID" id="61678074"/>
<dbReference type="Pfam" id="PF00499">
    <property type="entry name" value="Oxidored_q3"/>
    <property type="match status" value="1"/>
</dbReference>
<evidence type="ECO:0000313" key="3">
    <source>
        <dbReference type="EMBL" id="OUO02113.1"/>
    </source>
</evidence>
<comment type="caution">
    <text evidence="3">The sequence shown here is derived from an EMBL/GenBank/DDBJ whole genome shotgun (WGS) entry which is preliminary data.</text>
</comment>
<evidence type="ECO:0000313" key="9">
    <source>
        <dbReference type="Proteomes" id="UP000284366"/>
    </source>
</evidence>
<dbReference type="AlphaFoldDB" id="A0A1Y3YW76"/>
<dbReference type="EMBL" id="QRZG01000008">
    <property type="protein sequence ID" value="RGV55966.1"/>
    <property type="molecule type" value="Genomic_DNA"/>
</dbReference>
<dbReference type="GO" id="GO:0008137">
    <property type="term" value="F:NADH dehydrogenase (ubiquinone) activity"/>
    <property type="evidence" value="ECO:0007669"/>
    <property type="project" value="UniProtKB-UniRule"/>
</dbReference>
<dbReference type="Proteomes" id="UP000196587">
    <property type="component" value="Unassembled WGS sequence"/>
</dbReference>
<dbReference type="InterPro" id="IPR042106">
    <property type="entry name" value="Nuo/plastoQ_OxRdtase_6_NuoJ"/>
</dbReference>
<dbReference type="PANTHER" id="PTHR33269">
    <property type="entry name" value="NADH-UBIQUINONE OXIDOREDUCTASE CHAIN 6"/>
    <property type="match status" value="1"/>
</dbReference>
<dbReference type="GO" id="GO:0005886">
    <property type="term" value="C:plasma membrane"/>
    <property type="evidence" value="ECO:0007669"/>
    <property type="project" value="UniProtKB-SubCell"/>
</dbReference>
<evidence type="ECO:0000313" key="5">
    <source>
        <dbReference type="EMBL" id="RGT33127.1"/>
    </source>
</evidence>
<protein>
    <recommendedName>
        <fullName evidence="2">NADH-quinone oxidoreductase subunit J</fullName>
        <ecNumber evidence="2">7.1.1.-</ecNumber>
    </recommendedName>
</protein>
<comment type="function">
    <text evidence="2">NDH-1 shuttles electrons from NADH, via FMN and iron-sulfur (Fe-S) centers, to quinones in the respiratory chain. Couples the redox reaction to proton translocation (for every two electrons transferred, four hydrogen ions are translocated across the cytoplasmic membrane), and thus conserves the redox energy in a proton gradient.</text>
</comment>
<dbReference type="EC" id="7.1.1.-" evidence="2"/>
<dbReference type="EMBL" id="QRWP01000006">
    <property type="protein sequence ID" value="RGT33127.1"/>
    <property type="molecule type" value="Genomic_DNA"/>
</dbReference>
<comment type="similarity">
    <text evidence="1 2">Belongs to the complex I subunit 6 family.</text>
</comment>
<feature type="transmembrane region" description="Helical" evidence="2">
    <location>
        <begin position="36"/>
        <end position="55"/>
    </location>
</feature>
<evidence type="ECO:0000313" key="7">
    <source>
        <dbReference type="Proteomes" id="UP000195386"/>
    </source>
</evidence>
<keyword evidence="2" id="KW-0520">NAD</keyword>
<evidence type="ECO:0000313" key="8">
    <source>
        <dbReference type="Proteomes" id="UP000196587"/>
    </source>
</evidence>
<keyword evidence="2" id="KW-1133">Transmembrane helix</keyword>
<reference evidence="9 10" key="3">
    <citation type="submission" date="2018-08" db="EMBL/GenBank/DDBJ databases">
        <title>A genome reference for cultivated species of the human gut microbiota.</title>
        <authorList>
            <person name="Zou Y."/>
            <person name="Xue W."/>
            <person name="Luo G."/>
        </authorList>
    </citation>
    <scope>NUCLEOTIDE SEQUENCE [LARGE SCALE GENOMIC DNA]</scope>
    <source>
        <strain evidence="6 9">AF14-27</strain>
        <strain evidence="5 10">AF19-1AC</strain>
    </source>
</reference>
<name>A0A1Y3YW76_9BACE</name>
<keyword evidence="2" id="KW-0874">Quinone</keyword>
<evidence type="ECO:0000256" key="2">
    <source>
        <dbReference type="RuleBase" id="RU004429"/>
    </source>
</evidence>
<dbReference type="PANTHER" id="PTHR33269:SF17">
    <property type="entry name" value="NADH-UBIQUINONE OXIDOREDUCTASE CHAIN 6"/>
    <property type="match status" value="1"/>
</dbReference>
<dbReference type="Gene3D" id="1.20.120.1200">
    <property type="entry name" value="NADH-ubiquinone/plastoquinone oxidoreductase chain 6, subunit NuoJ"/>
    <property type="match status" value="1"/>
</dbReference>
<keyword evidence="2" id="KW-0472">Membrane</keyword>
<dbReference type="Proteomes" id="UP000284366">
    <property type="component" value="Unassembled WGS sequence"/>
</dbReference>
<dbReference type="Proteomes" id="UP000285159">
    <property type="component" value="Unassembled WGS sequence"/>
</dbReference>
<evidence type="ECO:0000313" key="6">
    <source>
        <dbReference type="EMBL" id="RGV55966.1"/>
    </source>
</evidence>
<dbReference type="EMBL" id="NFII01000003">
    <property type="protein sequence ID" value="OUO02113.1"/>
    <property type="molecule type" value="Genomic_DNA"/>
</dbReference>
<dbReference type="RefSeq" id="WP_009123013.1">
    <property type="nucleotide sequence ID" value="NZ_CABIZW010000004.1"/>
</dbReference>
<dbReference type="EMBL" id="NFKE01000003">
    <property type="protein sequence ID" value="OUP35417.1"/>
    <property type="molecule type" value="Genomic_DNA"/>
</dbReference>
<comment type="subcellular location">
    <subcellularLocation>
        <location evidence="2">Cell membrane</location>
        <topology evidence="2">Multi-pass membrane protein</topology>
    </subcellularLocation>
</comment>
<organism evidence="3 7">
    <name type="scientific">Bacteroides clarus</name>
    <dbReference type="NCBI Taxonomy" id="626929"/>
    <lineage>
        <taxon>Bacteria</taxon>
        <taxon>Pseudomonadati</taxon>
        <taxon>Bacteroidota</taxon>
        <taxon>Bacteroidia</taxon>
        <taxon>Bacteroidales</taxon>
        <taxon>Bacteroidaceae</taxon>
        <taxon>Bacteroides</taxon>
    </lineage>
</organism>
<dbReference type="GO" id="GO:0048038">
    <property type="term" value="F:quinone binding"/>
    <property type="evidence" value="ECO:0007669"/>
    <property type="project" value="UniProtKB-UniRule"/>
</dbReference>
<feature type="transmembrane region" description="Helical" evidence="2">
    <location>
        <begin position="93"/>
        <end position="113"/>
    </location>
</feature>
<evidence type="ECO:0000256" key="1">
    <source>
        <dbReference type="ARBA" id="ARBA00005698"/>
    </source>
</evidence>